<feature type="transmembrane region" description="Helical" evidence="9">
    <location>
        <begin position="12"/>
        <end position="33"/>
    </location>
</feature>
<sequence>MVRYRNILSGKGFTLLELLVALVIFATAGVAIMQASSNHLRAVWQLEELTIAGFIANNQLQLALLEPSWPPRELQQGEVVMANRNWLWQLRATPVPDPDLRELNITISLAEQPDVMIYQLKTYVGRPDEQ</sequence>
<evidence type="ECO:0000259" key="10">
    <source>
        <dbReference type="Pfam" id="PF02501"/>
    </source>
</evidence>
<evidence type="ECO:0000256" key="4">
    <source>
        <dbReference type="ARBA" id="ARBA00022481"/>
    </source>
</evidence>
<feature type="domain" description="Type II secretion system protein GspI C-terminal" evidence="10">
    <location>
        <begin position="46"/>
        <end position="125"/>
    </location>
</feature>
<keyword evidence="5 9" id="KW-0997">Cell inner membrane</keyword>
<evidence type="ECO:0000256" key="7">
    <source>
        <dbReference type="ARBA" id="ARBA00022989"/>
    </source>
</evidence>
<dbReference type="PANTHER" id="PTHR38779:SF2">
    <property type="entry name" value="TYPE II SECRETION SYSTEM PROTEIN I-RELATED"/>
    <property type="match status" value="1"/>
</dbReference>
<evidence type="ECO:0000256" key="9">
    <source>
        <dbReference type="RuleBase" id="RU368030"/>
    </source>
</evidence>
<organism evidence="11 12">
    <name type="scientific">Alishewanella longhuensis</name>
    <dbReference type="NCBI Taxonomy" id="1091037"/>
    <lineage>
        <taxon>Bacteria</taxon>
        <taxon>Pseudomonadati</taxon>
        <taxon>Pseudomonadota</taxon>
        <taxon>Gammaproteobacteria</taxon>
        <taxon>Alteromonadales</taxon>
        <taxon>Alteromonadaceae</taxon>
        <taxon>Alishewanella</taxon>
    </lineage>
</organism>
<accession>A0ABQ3L202</accession>
<evidence type="ECO:0000256" key="2">
    <source>
        <dbReference type="ARBA" id="ARBA00008358"/>
    </source>
</evidence>
<dbReference type="Pfam" id="PF07963">
    <property type="entry name" value="N_methyl"/>
    <property type="match status" value="1"/>
</dbReference>
<dbReference type="Gene3D" id="3.30.1300.30">
    <property type="entry name" value="GSPII I/J protein-like"/>
    <property type="match status" value="1"/>
</dbReference>
<comment type="subunit">
    <text evidence="9">Type II secretion is composed of four main components: the outer membrane complex, the inner membrane complex, the cytoplasmic secretion ATPase and the periplasm-spanning pseudopilus.</text>
</comment>
<keyword evidence="3" id="KW-1003">Cell membrane</keyword>
<comment type="PTM">
    <text evidence="9">Cleaved by prepilin peptidase.</text>
</comment>
<dbReference type="RefSeq" id="WP_189433808.1">
    <property type="nucleotide sequence ID" value="NZ_BNAO01000009.1"/>
</dbReference>
<evidence type="ECO:0000256" key="1">
    <source>
        <dbReference type="ARBA" id="ARBA00004377"/>
    </source>
</evidence>
<keyword evidence="8 9" id="KW-0472">Membrane</keyword>
<dbReference type="PROSITE" id="PS00409">
    <property type="entry name" value="PROKAR_NTER_METHYL"/>
    <property type="match status" value="1"/>
</dbReference>
<gene>
    <name evidence="11" type="primary">gspI</name>
    <name evidence="11" type="ORF">GCM10010919_29500</name>
</gene>
<keyword evidence="7 9" id="KW-1133">Transmembrane helix</keyword>
<dbReference type="NCBIfam" id="TIGR02532">
    <property type="entry name" value="IV_pilin_GFxxxE"/>
    <property type="match status" value="1"/>
</dbReference>
<dbReference type="Pfam" id="PF02501">
    <property type="entry name" value="T2SSI"/>
    <property type="match status" value="1"/>
</dbReference>
<evidence type="ECO:0000256" key="5">
    <source>
        <dbReference type="ARBA" id="ARBA00022519"/>
    </source>
</evidence>
<dbReference type="EMBL" id="BNAO01000009">
    <property type="protein sequence ID" value="GHG75389.1"/>
    <property type="molecule type" value="Genomic_DNA"/>
</dbReference>
<evidence type="ECO:0000256" key="8">
    <source>
        <dbReference type="ARBA" id="ARBA00023136"/>
    </source>
</evidence>
<dbReference type="InterPro" id="IPR045584">
    <property type="entry name" value="Pilin-like"/>
</dbReference>
<comment type="subcellular location">
    <subcellularLocation>
        <location evidence="1 9">Cell inner membrane</location>
        <topology evidence="1 9">Single-pass membrane protein</topology>
    </subcellularLocation>
</comment>
<dbReference type="SUPFAM" id="SSF54523">
    <property type="entry name" value="Pili subunits"/>
    <property type="match status" value="1"/>
</dbReference>
<evidence type="ECO:0000256" key="3">
    <source>
        <dbReference type="ARBA" id="ARBA00022475"/>
    </source>
</evidence>
<dbReference type="NCBIfam" id="TIGR01707">
    <property type="entry name" value="gspI"/>
    <property type="match status" value="1"/>
</dbReference>
<dbReference type="InterPro" id="IPR010052">
    <property type="entry name" value="T2SS_protein-GspI"/>
</dbReference>
<comment type="caution">
    <text evidence="11">The sequence shown here is derived from an EMBL/GenBank/DDBJ whole genome shotgun (WGS) entry which is preliminary data.</text>
</comment>
<comment type="function">
    <text evidence="9">Component of the type II secretion system required for the energy-dependent secretion of extracellular factors such as proteases and toxins from the periplasm.</text>
</comment>
<keyword evidence="4 9" id="KW-0488">Methylation</keyword>
<proteinExistence type="inferred from homology"/>
<dbReference type="Proteomes" id="UP000659697">
    <property type="component" value="Unassembled WGS sequence"/>
</dbReference>
<evidence type="ECO:0000313" key="11">
    <source>
        <dbReference type="EMBL" id="GHG75389.1"/>
    </source>
</evidence>
<evidence type="ECO:0000256" key="6">
    <source>
        <dbReference type="ARBA" id="ARBA00022692"/>
    </source>
</evidence>
<dbReference type="PANTHER" id="PTHR38779">
    <property type="entry name" value="TYPE II SECRETION SYSTEM PROTEIN I-RELATED"/>
    <property type="match status" value="1"/>
</dbReference>
<name>A0ABQ3L202_9ALTE</name>
<protein>
    <recommendedName>
        <fullName evidence="9">Type II secretion system protein I</fullName>
        <shortName evidence="9">T2SS minor pseudopilin I</shortName>
    </recommendedName>
</protein>
<dbReference type="InterPro" id="IPR012902">
    <property type="entry name" value="N_methyl_site"/>
</dbReference>
<evidence type="ECO:0000313" key="12">
    <source>
        <dbReference type="Proteomes" id="UP000659697"/>
    </source>
</evidence>
<reference evidence="12" key="1">
    <citation type="journal article" date="2019" name="Int. J. Syst. Evol. Microbiol.">
        <title>The Global Catalogue of Microorganisms (GCM) 10K type strain sequencing project: providing services to taxonomists for standard genome sequencing and annotation.</title>
        <authorList>
            <consortium name="The Broad Institute Genomics Platform"/>
            <consortium name="The Broad Institute Genome Sequencing Center for Infectious Disease"/>
            <person name="Wu L."/>
            <person name="Ma J."/>
        </authorList>
    </citation>
    <scope>NUCLEOTIDE SEQUENCE [LARGE SCALE GENOMIC DNA]</scope>
    <source>
        <strain evidence="12">CGMCC 1.7003</strain>
    </source>
</reference>
<keyword evidence="12" id="KW-1185">Reference proteome</keyword>
<dbReference type="InterPro" id="IPR003413">
    <property type="entry name" value="T2SS_GspI_C"/>
</dbReference>
<comment type="similarity">
    <text evidence="2 9">Belongs to the GSP I family.</text>
</comment>
<keyword evidence="6 9" id="KW-0812">Transmembrane</keyword>